<dbReference type="Proteomes" id="UP000653644">
    <property type="component" value="Unassembled WGS sequence"/>
</dbReference>
<protein>
    <submittedName>
        <fullName evidence="2">Uncharacterized protein</fullName>
    </submittedName>
</protein>
<keyword evidence="3" id="KW-1185">Reference proteome</keyword>
<dbReference type="Pfam" id="PF19746">
    <property type="entry name" value="DUF6233"/>
    <property type="match status" value="1"/>
</dbReference>
<name>A0ABQ3CQW3_9ACTN</name>
<evidence type="ECO:0000313" key="2">
    <source>
        <dbReference type="EMBL" id="GHA33469.1"/>
    </source>
</evidence>
<gene>
    <name evidence="2" type="ORF">GCM10010345_42510</name>
</gene>
<feature type="compositionally biased region" description="Low complexity" evidence="1">
    <location>
        <begin position="74"/>
        <end position="86"/>
    </location>
</feature>
<evidence type="ECO:0000256" key="1">
    <source>
        <dbReference type="SAM" id="MobiDB-lite"/>
    </source>
</evidence>
<reference evidence="3" key="1">
    <citation type="journal article" date="2019" name="Int. J. Syst. Evol. Microbiol.">
        <title>The Global Catalogue of Microorganisms (GCM) 10K type strain sequencing project: providing services to taxonomists for standard genome sequencing and annotation.</title>
        <authorList>
            <consortium name="The Broad Institute Genomics Platform"/>
            <consortium name="The Broad Institute Genome Sequencing Center for Infectious Disease"/>
            <person name="Wu L."/>
            <person name="Ma J."/>
        </authorList>
    </citation>
    <scope>NUCLEOTIDE SEQUENCE [LARGE SCALE GENOMIC DNA]</scope>
    <source>
        <strain evidence="3">JCM 4733</strain>
    </source>
</reference>
<dbReference type="EMBL" id="BMVN01000014">
    <property type="protein sequence ID" value="GHA33469.1"/>
    <property type="molecule type" value="Genomic_DNA"/>
</dbReference>
<dbReference type="RefSeq" id="WP_229917251.1">
    <property type="nucleotide sequence ID" value="NZ_BMVN01000014.1"/>
</dbReference>
<accession>A0ABQ3CQW3</accession>
<comment type="caution">
    <text evidence="2">The sequence shown here is derived from an EMBL/GenBank/DDBJ whole genome shotgun (WGS) entry which is preliminary data.</text>
</comment>
<feature type="region of interest" description="Disordered" evidence="1">
    <location>
        <begin position="1"/>
        <end position="53"/>
    </location>
</feature>
<organism evidence="2 3">
    <name type="scientific">Streptomyces canarius</name>
    <dbReference type="NCBI Taxonomy" id="285453"/>
    <lineage>
        <taxon>Bacteria</taxon>
        <taxon>Bacillati</taxon>
        <taxon>Actinomycetota</taxon>
        <taxon>Actinomycetes</taxon>
        <taxon>Kitasatosporales</taxon>
        <taxon>Streptomycetaceae</taxon>
        <taxon>Streptomyces</taxon>
    </lineage>
</organism>
<feature type="region of interest" description="Disordered" evidence="1">
    <location>
        <begin position="74"/>
        <end position="98"/>
    </location>
</feature>
<proteinExistence type="predicted"/>
<dbReference type="InterPro" id="IPR046200">
    <property type="entry name" value="DUF6233"/>
</dbReference>
<sequence>MRPAPPDWLTQHGPDRDNVDTVHVGGCRAARNRGRGRPATREQSLAAPRSQAPPCVHCRTDTAFGYRGLTRRAPAGVPAGAEPANGCDREGRSPTRRKAMRGFSRTIVLACGG</sequence>
<evidence type="ECO:0000313" key="3">
    <source>
        <dbReference type="Proteomes" id="UP000653644"/>
    </source>
</evidence>